<dbReference type="STRING" id="1245769.A0A0C7MWF5"/>
<comment type="subcellular location">
    <subcellularLocation>
        <location evidence="1">Nucleus</location>
    </subcellularLocation>
</comment>
<dbReference type="GO" id="GO:0070310">
    <property type="term" value="C:ATR-ATRIP complex"/>
    <property type="evidence" value="ECO:0007669"/>
    <property type="project" value="EnsemblFungi"/>
</dbReference>
<evidence type="ECO:0000256" key="3">
    <source>
        <dbReference type="ARBA" id="ARBA00023242"/>
    </source>
</evidence>
<sequence>MDDWLDDDEDDELLDILCKRPPRDLAASFTQTHQDTTDVTAQLLKAQGEASMLRDRIQFVEKERDQDRKQQLVKAEEQTLQHQREIESLKAELQRAEDEKKFLSYAGKSHLKSNGLASTTAVPRLPSASHESTDSDDPVNKKRKVVEHVKEVVGLKPNRILADEAGLFIQSIISHRLKGSDMTTLEILHSIRLAEVQNFRFRDFEINDGDTVGKGLFDLLMVRKRSSLKLDHFIESLLESLAVLIKEISEHSKECNTAIPFLVALMHHSVTFRPSAVRSTALKDLFHFMIDLVRANRGILKKPLAKSPLHLDVGPNIFQYELIRVLTVLYAFDTLEDSLKTLQSLSLQCQIACIDEPFCEAVNELSRLSLTISYQPVLNVIYNTMEIFNCIANMLLESPVLAQRVPYSWWDNVKNRLYQVLTKTVSNNEIREYDNDTLFLPDETNVYGLIRNIGDNFNGRFISRLVARHEPRSKPQVILKDFPKTELITRKSIDVEWWGLKLKLGILQLFGKLVTIYRTYPIEKVMIQVLTRQMAQTQEIMLTVLLGQDSENTHTYYDYFSHLLRLIFHIWHDRGCDLGLINDVESELTVCLWRVVFGTESENDALVNRMEMVEHKTLVDQFDDLRLQSESGLFEDAFDGNDIDFVKEELESLSFSRCQEIMGIGVDMGLKEMAKKMLEGITSMEDADVLYLTMRGGEVTAEDYR</sequence>
<organism evidence="6 7">
    <name type="scientific">Lachancea lanzarotensis</name>
    <dbReference type="NCBI Taxonomy" id="1245769"/>
    <lineage>
        <taxon>Eukaryota</taxon>
        <taxon>Fungi</taxon>
        <taxon>Dikarya</taxon>
        <taxon>Ascomycota</taxon>
        <taxon>Saccharomycotina</taxon>
        <taxon>Saccharomycetes</taxon>
        <taxon>Saccharomycetales</taxon>
        <taxon>Saccharomycetaceae</taxon>
        <taxon>Lachancea</taxon>
    </lineage>
</organism>
<protein>
    <submittedName>
        <fullName evidence="6">LALA0S11e01662g1_1</fullName>
    </submittedName>
</protein>
<dbReference type="Pfam" id="PF09798">
    <property type="entry name" value="LCD1"/>
    <property type="match status" value="1"/>
</dbReference>
<feature type="region of interest" description="Disordered" evidence="5">
    <location>
        <begin position="118"/>
        <end position="141"/>
    </location>
</feature>
<dbReference type="EMBL" id="LN736370">
    <property type="protein sequence ID" value="CEP64330.1"/>
    <property type="molecule type" value="Genomic_DNA"/>
</dbReference>
<dbReference type="RefSeq" id="XP_022630538.1">
    <property type="nucleotide sequence ID" value="XM_022775159.1"/>
</dbReference>
<dbReference type="GO" id="GO:0000077">
    <property type="term" value="P:DNA damage checkpoint signaling"/>
    <property type="evidence" value="ECO:0007669"/>
    <property type="project" value="EnsemblFungi"/>
</dbReference>
<evidence type="ECO:0000256" key="4">
    <source>
        <dbReference type="SAM" id="Coils"/>
    </source>
</evidence>
<evidence type="ECO:0000313" key="7">
    <source>
        <dbReference type="Proteomes" id="UP000054304"/>
    </source>
</evidence>
<dbReference type="GO" id="GO:0007004">
    <property type="term" value="P:telomere maintenance via telomerase"/>
    <property type="evidence" value="ECO:0007669"/>
    <property type="project" value="EnsemblFungi"/>
</dbReference>
<dbReference type="OrthoDB" id="4078000at2759"/>
<evidence type="ECO:0000256" key="1">
    <source>
        <dbReference type="ARBA" id="ARBA00004123"/>
    </source>
</evidence>
<accession>A0A0C7MWF5</accession>
<keyword evidence="3" id="KW-0539">Nucleus</keyword>
<dbReference type="GO" id="GO:0000228">
    <property type="term" value="C:nuclear chromosome"/>
    <property type="evidence" value="ECO:0007669"/>
    <property type="project" value="EnsemblFungi"/>
</dbReference>
<dbReference type="GO" id="GO:0045184">
    <property type="term" value="P:establishment of protein localization"/>
    <property type="evidence" value="ECO:0007669"/>
    <property type="project" value="EnsemblFungi"/>
</dbReference>
<dbReference type="GeneID" id="34687878"/>
<evidence type="ECO:0000256" key="2">
    <source>
        <dbReference type="ARBA" id="ARBA00022763"/>
    </source>
</evidence>
<evidence type="ECO:0000313" key="6">
    <source>
        <dbReference type="EMBL" id="CEP64330.1"/>
    </source>
</evidence>
<proteinExistence type="predicted"/>
<gene>
    <name evidence="6" type="ORF">LALA0_S11e01662g</name>
</gene>
<dbReference type="Proteomes" id="UP000054304">
    <property type="component" value="Unassembled WGS sequence"/>
</dbReference>
<keyword evidence="4" id="KW-0175">Coiled coil</keyword>
<dbReference type="InterPro" id="IPR018622">
    <property type="entry name" value="DNA_damage_chkpnt_Lcd1"/>
</dbReference>
<dbReference type="HOGENOM" id="CLU_383646_0_0_1"/>
<keyword evidence="2" id="KW-0227">DNA damage</keyword>
<dbReference type="AlphaFoldDB" id="A0A0C7MWF5"/>
<dbReference type="GO" id="GO:0003684">
    <property type="term" value="F:damaged DNA binding"/>
    <property type="evidence" value="ECO:0007669"/>
    <property type="project" value="EnsemblFungi"/>
</dbReference>
<name>A0A0C7MWF5_9SACH</name>
<feature type="coiled-coil region" evidence="4">
    <location>
        <begin position="43"/>
        <end position="106"/>
    </location>
</feature>
<keyword evidence="7" id="KW-1185">Reference proteome</keyword>
<reference evidence="6 7" key="1">
    <citation type="submission" date="2014-12" db="EMBL/GenBank/DDBJ databases">
        <authorList>
            <person name="Neuveglise Cecile"/>
        </authorList>
    </citation>
    <scope>NUCLEOTIDE SEQUENCE [LARGE SCALE GENOMIC DNA]</scope>
    <source>
        <strain evidence="6 7">CBS 12615</strain>
    </source>
</reference>
<evidence type="ECO:0000256" key="5">
    <source>
        <dbReference type="SAM" id="MobiDB-lite"/>
    </source>
</evidence>